<proteinExistence type="predicted"/>
<sequence length="86" mass="9635">MSRNFTVGARMAKGETLEEVKASTNSIAEGVFTAWSIHQMSVKLGLDMPICSAVYSVLYENVPFLTVLKALQKRPLRGERDEEEEE</sequence>
<evidence type="ECO:0000313" key="2">
    <source>
        <dbReference type="EMBL" id="KNC75380.1"/>
    </source>
</evidence>
<dbReference type="OrthoDB" id="10263760at2759"/>
<dbReference type="Pfam" id="PF07479">
    <property type="entry name" value="NAD_Gly3P_dh_C"/>
    <property type="match status" value="1"/>
</dbReference>
<organism evidence="2 3">
    <name type="scientific">Sphaeroforma arctica JP610</name>
    <dbReference type="NCBI Taxonomy" id="667725"/>
    <lineage>
        <taxon>Eukaryota</taxon>
        <taxon>Ichthyosporea</taxon>
        <taxon>Ichthyophonida</taxon>
        <taxon>Sphaeroforma</taxon>
    </lineage>
</organism>
<dbReference type="EMBL" id="KQ243662">
    <property type="protein sequence ID" value="KNC75380.1"/>
    <property type="molecule type" value="Genomic_DNA"/>
</dbReference>
<evidence type="ECO:0000259" key="1">
    <source>
        <dbReference type="Pfam" id="PF07479"/>
    </source>
</evidence>
<dbReference type="GO" id="GO:0005975">
    <property type="term" value="P:carbohydrate metabolic process"/>
    <property type="evidence" value="ECO:0007669"/>
    <property type="project" value="InterPro"/>
</dbReference>
<dbReference type="SUPFAM" id="SSF48179">
    <property type="entry name" value="6-phosphogluconate dehydrogenase C-terminal domain-like"/>
    <property type="match status" value="1"/>
</dbReference>
<dbReference type="RefSeq" id="XP_014149282.1">
    <property type="nucleotide sequence ID" value="XM_014293807.1"/>
</dbReference>
<dbReference type="InterPro" id="IPR008927">
    <property type="entry name" value="6-PGluconate_DH-like_C_sf"/>
</dbReference>
<dbReference type="AlphaFoldDB" id="A0A0L0FF46"/>
<gene>
    <name evidence="2" type="ORF">SARC_12092</name>
</gene>
<dbReference type="Gene3D" id="1.10.1040.10">
    <property type="entry name" value="N-(1-d-carboxylethyl)-l-norvaline Dehydrogenase, domain 2"/>
    <property type="match status" value="1"/>
</dbReference>
<dbReference type="InterPro" id="IPR006109">
    <property type="entry name" value="G3P_DH_NAD-dep_C"/>
</dbReference>
<accession>A0A0L0FF46</accession>
<evidence type="ECO:0000313" key="3">
    <source>
        <dbReference type="Proteomes" id="UP000054560"/>
    </source>
</evidence>
<dbReference type="GO" id="GO:0006072">
    <property type="term" value="P:glycerol-3-phosphate metabolic process"/>
    <property type="evidence" value="ECO:0007669"/>
    <property type="project" value="InterPro"/>
</dbReference>
<dbReference type="Proteomes" id="UP000054560">
    <property type="component" value="Unassembled WGS sequence"/>
</dbReference>
<dbReference type="GeneID" id="25912596"/>
<reference evidence="2 3" key="1">
    <citation type="submission" date="2011-02" db="EMBL/GenBank/DDBJ databases">
        <title>The Genome Sequence of Sphaeroforma arctica JP610.</title>
        <authorList>
            <consortium name="The Broad Institute Genome Sequencing Platform"/>
            <person name="Russ C."/>
            <person name="Cuomo C."/>
            <person name="Young S.K."/>
            <person name="Zeng Q."/>
            <person name="Gargeya S."/>
            <person name="Alvarado L."/>
            <person name="Berlin A."/>
            <person name="Chapman S.B."/>
            <person name="Chen Z."/>
            <person name="Freedman E."/>
            <person name="Gellesch M."/>
            <person name="Goldberg J."/>
            <person name="Griggs A."/>
            <person name="Gujja S."/>
            <person name="Heilman E."/>
            <person name="Heiman D."/>
            <person name="Howarth C."/>
            <person name="Mehta T."/>
            <person name="Neiman D."/>
            <person name="Pearson M."/>
            <person name="Roberts A."/>
            <person name="Saif S."/>
            <person name="Shea T."/>
            <person name="Shenoy N."/>
            <person name="Sisk P."/>
            <person name="Stolte C."/>
            <person name="Sykes S."/>
            <person name="White J."/>
            <person name="Yandava C."/>
            <person name="Burger G."/>
            <person name="Gray M.W."/>
            <person name="Holland P.W.H."/>
            <person name="King N."/>
            <person name="Lang F.B.F."/>
            <person name="Roger A.J."/>
            <person name="Ruiz-Trillo I."/>
            <person name="Haas B."/>
            <person name="Nusbaum C."/>
            <person name="Birren B."/>
        </authorList>
    </citation>
    <scope>NUCLEOTIDE SEQUENCE [LARGE SCALE GENOMIC DNA]</scope>
    <source>
        <strain evidence="2 3">JP610</strain>
    </source>
</reference>
<dbReference type="InterPro" id="IPR013328">
    <property type="entry name" value="6PGD_dom2"/>
</dbReference>
<name>A0A0L0FF46_9EUKA</name>
<protein>
    <recommendedName>
        <fullName evidence="1">Glycerol-3-phosphate dehydrogenase NAD-dependent C-terminal domain-containing protein</fullName>
    </recommendedName>
</protein>
<feature type="domain" description="Glycerol-3-phosphate dehydrogenase NAD-dependent C-terminal" evidence="1">
    <location>
        <begin position="2"/>
        <end position="67"/>
    </location>
</feature>
<dbReference type="STRING" id="667725.A0A0L0FF46"/>
<keyword evidence="3" id="KW-1185">Reference proteome</keyword>